<accession>A0ABQ1W957</accession>
<keyword evidence="2" id="KW-1185">Reference proteome</keyword>
<gene>
    <name evidence="1" type="ORF">GCM10011323_24410</name>
</gene>
<protein>
    <submittedName>
        <fullName evidence="1">Uncharacterized protein</fullName>
    </submittedName>
</protein>
<dbReference type="Proteomes" id="UP000634043">
    <property type="component" value="Unassembled WGS sequence"/>
</dbReference>
<reference evidence="2" key="1">
    <citation type="journal article" date="2019" name="Int. J. Syst. Evol. Microbiol.">
        <title>The Global Catalogue of Microorganisms (GCM) 10K type strain sequencing project: providing services to taxonomists for standard genome sequencing and annotation.</title>
        <authorList>
            <consortium name="The Broad Institute Genomics Platform"/>
            <consortium name="The Broad Institute Genome Sequencing Center for Infectious Disease"/>
            <person name="Wu L."/>
            <person name="Ma J."/>
        </authorList>
    </citation>
    <scope>NUCLEOTIDE SEQUENCE [LARGE SCALE GENOMIC DNA]</scope>
    <source>
        <strain evidence="2">CGMCC 1.12749</strain>
    </source>
</reference>
<comment type="caution">
    <text evidence="1">The sequence shown here is derived from an EMBL/GenBank/DDBJ whole genome shotgun (WGS) entry which is preliminary data.</text>
</comment>
<evidence type="ECO:0000313" key="2">
    <source>
        <dbReference type="Proteomes" id="UP000634043"/>
    </source>
</evidence>
<name>A0ABQ1W957_9BACT</name>
<proteinExistence type="predicted"/>
<sequence length="134" mass="15984">MPKFPMINITDSWSHEEDVLEYYLFDDVILTGSDKLFQQYFHNKIFCDSDGQLYKVIGKTLPAQIWRKIFKFLPNVYKVKLHFEKVNQRMEVEQLRAFILQKLHQLEPNEVLAKWINQINKAKSHAEIIGTEIK</sequence>
<evidence type="ECO:0000313" key="1">
    <source>
        <dbReference type="EMBL" id="GGG19461.1"/>
    </source>
</evidence>
<dbReference type="EMBL" id="BMFP01000004">
    <property type="protein sequence ID" value="GGG19461.1"/>
    <property type="molecule type" value="Genomic_DNA"/>
</dbReference>
<dbReference type="RefSeq" id="WP_188501779.1">
    <property type="nucleotide sequence ID" value="NZ_BMFP01000004.1"/>
</dbReference>
<organism evidence="1 2">
    <name type="scientific">Pontibacter amylolyticus</name>
    <dbReference type="NCBI Taxonomy" id="1424080"/>
    <lineage>
        <taxon>Bacteria</taxon>
        <taxon>Pseudomonadati</taxon>
        <taxon>Bacteroidota</taxon>
        <taxon>Cytophagia</taxon>
        <taxon>Cytophagales</taxon>
        <taxon>Hymenobacteraceae</taxon>
        <taxon>Pontibacter</taxon>
    </lineage>
</organism>